<protein>
    <recommendedName>
        <fullName evidence="4">ABC-2 family transporter</fullName>
    </recommendedName>
</protein>
<evidence type="ECO:0008006" key="4">
    <source>
        <dbReference type="Google" id="ProtNLM"/>
    </source>
</evidence>
<feature type="transmembrane region" description="Helical" evidence="1">
    <location>
        <begin position="75"/>
        <end position="97"/>
    </location>
</feature>
<feature type="transmembrane region" description="Helical" evidence="1">
    <location>
        <begin position="118"/>
        <end position="143"/>
    </location>
</feature>
<comment type="caution">
    <text evidence="2">The sequence shown here is derived from an EMBL/GenBank/DDBJ whole genome shotgun (WGS) entry which is preliminary data.</text>
</comment>
<dbReference type="AlphaFoldDB" id="A0A9X0YYI2"/>
<dbReference type="OrthoDB" id="1751619at2"/>
<dbReference type="EMBL" id="JAGGMB010000015">
    <property type="protein sequence ID" value="MBP2079295.1"/>
    <property type="molecule type" value="Genomic_DNA"/>
</dbReference>
<keyword evidence="3" id="KW-1185">Reference proteome</keyword>
<keyword evidence="1" id="KW-0812">Transmembrane</keyword>
<evidence type="ECO:0000313" key="3">
    <source>
        <dbReference type="Proteomes" id="UP001138793"/>
    </source>
</evidence>
<feature type="transmembrane region" description="Helical" evidence="1">
    <location>
        <begin position="186"/>
        <end position="205"/>
    </location>
</feature>
<feature type="transmembrane region" description="Helical" evidence="1">
    <location>
        <begin position="12"/>
        <end position="36"/>
    </location>
</feature>
<keyword evidence="1" id="KW-0472">Membrane</keyword>
<feature type="transmembrane region" description="Helical" evidence="1">
    <location>
        <begin position="217"/>
        <end position="242"/>
    </location>
</feature>
<sequence length="277" mass="32002">MNRYLKLVNFELGRFMKIYIALIGITIVSQLAAVIISSKSYLNNANQAIHVDRMTIEAFVEQYGKMSFNNVTNSILFFGPIALCVVTLLIYTLFIWYRDWFGKNTFIYRLLMLPTARLNVYFAKATAIFLFVLGLIALQLVLLPVERLLLQKMVPVDLRLDMTINEMIRYFDQIGVMIPNSFIEFVLHYGIGFVAVFVIFTIIMLERCFRLKGIFLGIGYGVLAFIVFFLPVFIQEFILFNYFYPAEIFVLMILTGLIVGTGSIWVSNYLLTKKIRV</sequence>
<proteinExistence type="predicted"/>
<evidence type="ECO:0000313" key="2">
    <source>
        <dbReference type="EMBL" id="MBP2079295.1"/>
    </source>
</evidence>
<name>A0A9X0YYI2_9BACI</name>
<accession>A0A9X0YYI2</accession>
<keyword evidence="1" id="KW-1133">Transmembrane helix</keyword>
<evidence type="ECO:0000256" key="1">
    <source>
        <dbReference type="SAM" id="Phobius"/>
    </source>
</evidence>
<organism evidence="2 3">
    <name type="scientific">Oceanobacillus polygoni</name>
    <dbReference type="NCBI Taxonomy" id="1235259"/>
    <lineage>
        <taxon>Bacteria</taxon>
        <taxon>Bacillati</taxon>
        <taxon>Bacillota</taxon>
        <taxon>Bacilli</taxon>
        <taxon>Bacillales</taxon>
        <taxon>Bacillaceae</taxon>
        <taxon>Oceanobacillus</taxon>
    </lineage>
</organism>
<dbReference type="Proteomes" id="UP001138793">
    <property type="component" value="Unassembled WGS sequence"/>
</dbReference>
<gene>
    <name evidence="2" type="ORF">J2Z64_003593</name>
</gene>
<feature type="transmembrane region" description="Helical" evidence="1">
    <location>
        <begin position="248"/>
        <end position="271"/>
    </location>
</feature>
<reference evidence="2" key="1">
    <citation type="submission" date="2021-03" db="EMBL/GenBank/DDBJ databases">
        <title>Genomic Encyclopedia of Type Strains, Phase IV (KMG-IV): sequencing the most valuable type-strain genomes for metagenomic binning, comparative biology and taxonomic classification.</title>
        <authorList>
            <person name="Goeker M."/>
        </authorList>
    </citation>
    <scope>NUCLEOTIDE SEQUENCE</scope>
    <source>
        <strain evidence="2">DSM 107338</strain>
    </source>
</reference>
<dbReference type="RefSeq" id="WP_149473222.1">
    <property type="nucleotide sequence ID" value="NZ_JAGGMB010000015.1"/>
</dbReference>